<dbReference type="KEGG" id="clup:CLUP02_00218"/>
<dbReference type="Gene3D" id="3.40.50.1820">
    <property type="entry name" value="alpha/beta hydrolase"/>
    <property type="match status" value="1"/>
</dbReference>
<reference evidence="2" key="1">
    <citation type="journal article" date="2021" name="Mol. Plant Microbe Interact.">
        <title>Complete Genome Sequence of the Plant-Pathogenic Fungus Colletotrichum lupini.</title>
        <authorList>
            <person name="Baroncelli R."/>
            <person name="Pensec F."/>
            <person name="Da Lio D."/>
            <person name="Boufleur T."/>
            <person name="Vicente I."/>
            <person name="Sarrocco S."/>
            <person name="Picot A."/>
            <person name="Baraldi E."/>
            <person name="Sukno S."/>
            <person name="Thon M."/>
            <person name="Le Floch G."/>
        </authorList>
    </citation>
    <scope>NUCLEOTIDE SEQUENCE</scope>
    <source>
        <strain evidence="2">IMI 504893</strain>
    </source>
</reference>
<dbReference type="Proteomes" id="UP000830671">
    <property type="component" value="Chromosome 1"/>
</dbReference>
<accession>A0A9Q8SAM0</accession>
<feature type="region of interest" description="Disordered" evidence="1">
    <location>
        <begin position="310"/>
        <end position="342"/>
    </location>
</feature>
<dbReference type="SUPFAM" id="SSF53474">
    <property type="entry name" value="alpha/beta-Hydrolases"/>
    <property type="match status" value="1"/>
</dbReference>
<dbReference type="RefSeq" id="XP_049135227.1">
    <property type="nucleotide sequence ID" value="XM_049279270.1"/>
</dbReference>
<proteinExistence type="predicted"/>
<protein>
    <recommendedName>
        <fullName evidence="4">Alpha/beta hydrolase fold-3 domain-containing protein</fullName>
    </recommendedName>
</protein>
<dbReference type="AlphaFoldDB" id="A0A9Q8SAM0"/>
<evidence type="ECO:0008006" key="4">
    <source>
        <dbReference type="Google" id="ProtNLM"/>
    </source>
</evidence>
<evidence type="ECO:0000256" key="1">
    <source>
        <dbReference type="SAM" id="MobiDB-lite"/>
    </source>
</evidence>
<keyword evidence="3" id="KW-1185">Reference proteome</keyword>
<organism evidence="2 3">
    <name type="scientific">Colletotrichum lupini</name>
    <dbReference type="NCBI Taxonomy" id="145971"/>
    <lineage>
        <taxon>Eukaryota</taxon>
        <taxon>Fungi</taxon>
        <taxon>Dikarya</taxon>
        <taxon>Ascomycota</taxon>
        <taxon>Pezizomycotina</taxon>
        <taxon>Sordariomycetes</taxon>
        <taxon>Hypocreomycetidae</taxon>
        <taxon>Glomerellales</taxon>
        <taxon>Glomerellaceae</taxon>
        <taxon>Colletotrichum</taxon>
        <taxon>Colletotrichum acutatum species complex</taxon>
    </lineage>
</organism>
<evidence type="ECO:0000313" key="2">
    <source>
        <dbReference type="EMBL" id="UQC73573.1"/>
    </source>
</evidence>
<sequence>MSFNEDVSILTGLTSSPSMCLVAPQGPSHLHNVNRHPAATPLMVYIPPFSPTPGYLTPIPHFLMPYPTAVINYRWSPSRSESPVSTPPEAEHDPEPDFNFTTPLTWPTPLHDVLAGYTWITENLLPSGTNSRRDIYVYSSHAGASIATSLALTESHHHARMAVRGLIAWNGIYNWSMFLPDHKINRPATARSKKLPPRPEEGSALHMLQMKMENLFRSPVDLFDPFVSPSLLFQTPGMNAPSSFMQAAAVSSLLERLSSVNPDVKPADILGFTEGVMMAAPRRSALVFPPRKSTLKLPHALLLHDTPTEPVTRRKTTTRKSSLASSMAGELASRTARRRKVAGHTFEAQATELAGLMRRSLEKLEFKARLQWDEDFDVEAEAERRVTVVEVGKNEGLELGERGEDAIAEWLEDRIPRRGHQGVDSELSVAGPSTQFGAAVRKFTYLPHLHAPHPDVFSISRPYPHEALQLALLSPDEAVPLDQVHLV</sequence>
<dbReference type="EMBL" id="CP019471">
    <property type="protein sequence ID" value="UQC73573.1"/>
    <property type="molecule type" value="Genomic_DNA"/>
</dbReference>
<evidence type="ECO:0000313" key="3">
    <source>
        <dbReference type="Proteomes" id="UP000830671"/>
    </source>
</evidence>
<feature type="region of interest" description="Disordered" evidence="1">
    <location>
        <begin position="77"/>
        <end position="97"/>
    </location>
</feature>
<name>A0A9Q8SAM0_9PEZI</name>
<dbReference type="GeneID" id="73334280"/>
<dbReference type="InterPro" id="IPR029058">
    <property type="entry name" value="AB_hydrolase_fold"/>
</dbReference>
<gene>
    <name evidence="2" type="ORF">CLUP02_00218</name>
</gene>